<dbReference type="Proteomes" id="UP000789405">
    <property type="component" value="Unassembled WGS sequence"/>
</dbReference>
<feature type="non-terminal residue" evidence="2">
    <location>
        <position position="1"/>
    </location>
</feature>
<protein>
    <submittedName>
        <fullName evidence="2">4112_t:CDS:1</fullName>
    </submittedName>
</protein>
<evidence type="ECO:0000313" key="3">
    <source>
        <dbReference type="Proteomes" id="UP000789405"/>
    </source>
</evidence>
<keyword evidence="3" id="KW-1185">Reference proteome</keyword>
<accession>A0A9N9P4G4</accession>
<comment type="caution">
    <text evidence="2">The sequence shown here is derived from an EMBL/GenBank/DDBJ whole genome shotgun (WGS) entry which is preliminary data.</text>
</comment>
<dbReference type="OrthoDB" id="2397787at2759"/>
<evidence type="ECO:0000256" key="1">
    <source>
        <dbReference type="SAM" id="MobiDB-lite"/>
    </source>
</evidence>
<gene>
    <name evidence="2" type="ORF">DERYTH_LOCUS20596</name>
</gene>
<dbReference type="AlphaFoldDB" id="A0A9N9P4G4"/>
<proteinExistence type="predicted"/>
<feature type="region of interest" description="Disordered" evidence="1">
    <location>
        <begin position="177"/>
        <end position="211"/>
    </location>
</feature>
<dbReference type="EMBL" id="CAJVPY010024546">
    <property type="protein sequence ID" value="CAG8786885.1"/>
    <property type="molecule type" value="Genomic_DNA"/>
</dbReference>
<organism evidence="2 3">
    <name type="scientific">Dentiscutata erythropus</name>
    <dbReference type="NCBI Taxonomy" id="1348616"/>
    <lineage>
        <taxon>Eukaryota</taxon>
        <taxon>Fungi</taxon>
        <taxon>Fungi incertae sedis</taxon>
        <taxon>Mucoromycota</taxon>
        <taxon>Glomeromycotina</taxon>
        <taxon>Glomeromycetes</taxon>
        <taxon>Diversisporales</taxon>
        <taxon>Gigasporaceae</taxon>
        <taxon>Dentiscutata</taxon>
    </lineage>
</organism>
<name>A0A9N9P4G4_9GLOM</name>
<reference evidence="2" key="1">
    <citation type="submission" date="2021-06" db="EMBL/GenBank/DDBJ databases">
        <authorList>
            <person name="Kallberg Y."/>
            <person name="Tangrot J."/>
            <person name="Rosling A."/>
        </authorList>
    </citation>
    <scope>NUCLEOTIDE SEQUENCE</scope>
    <source>
        <strain evidence="2">MA453B</strain>
    </source>
</reference>
<sequence>AETDESEGTGNCLEADDIVSIDTRPDPKEIGDLTQEEAEIRNKLLAVLNDYQDKAKVSGATYMNSVCLNGILDLSNEEIYENVKKIFEINQLNWLEKVIEKKIWKPTLEFTQYVEQFTKNTCTRAEVPSLVRKSYILGRFDLCHHESHDIAQQILMHLSMLYGDELRDNLHLTSVEETPLKKQAKKSKNQPSSPGTPCPGSPCSELPFDLL</sequence>
<evidence type="ECO:0000313" key="2">
    <source>
        <dbReference type="EMBL" id="CAG8786885.1"/>
    </source>
</evidence>
<feature type="non-terminal residue" evidence="2">
    <location>
        <position position="211"/>
    </location>
</feature>